<dbReference type="PROSITE" id="PS50405">
    <property type="entry name" value="GST_CTER"/>
    <property type="match status" value="1"/>
</dbReference>
<proteinExistence type="predicted"/>
<organism evidence="3 4">
    <name type="scientific">Diplogelasinospora grovesii</name>
    <dbReference type="NCBI Taxonomy" id="303347"/>
    <lineage>
        <taxon>Eukaryota</taxon>
        <taxon>Fungi</taxon>
        <taxon>Dikarya</taxon>
        <taxon>Ascomycota</taxon>
        <taxon>Pezizomycotina</taxon>
        <taxon>Sordariomycetes</taxon>
        <taxon>Sordariomycetidae</taxon>
        <taxon>Sordariales</taxon>
        <taxon>Diplogelasinosporaceae</taxon>
        <taxon>Diplogelasinospora</taxon>
    </lineage>
</organism>
<dbReference type="CDD" id="cd00299">
    <property type="entry name" value="GST_C_family"/>
    <property type="match status" value="1"/>
</dbReference>
<gene>
    <name evidence="3" type="ORF">QBC46DRAFT_310712</name>
</gene>
<sequence>MVENPPSLAEWRQKLFDLTDTVLLSQEEFEMYFPWIDNIYTHRSTQHYKKRPFTSHYWDCRMKGRPPGTNKSLNNPLAKKRKRLVRELNLCDVKIKISEYRPECISDPQTTQELQALHLDPQKFGHLAQARKSFWTIQRINGNGTNGVGDQLPARHRHTLEKSDEIKKSSAARWISEREKLTKRSLKPSRWKPTGLAWPTAKKHREEQGPEVTRFYGACFCPFSQRVWIALEAKGIPYQYCETNPFNKPKPTHLLEANPRGLVPAIRQGEWACGESTVILEYVSSITHNPRKPKERKKERKKEKKKGGVLMCWYTQLEDIDSNVPPLHPTDPRLRANCRLWIDMINTKLVPSFYSLLKSTTPESQVEARDRLKKDLTALVQAADEAGPWFLGDQMCLVDIHFAPFALRLSRLLQQHRGWAPPAPESRLQKWIDAIEDNPHVRNTTSAHPLYNNTFELLVRGCQVQEAD</sequence>
<feature type="domain" description="GST C-terminal" evidence="2">
    <location>
        <begin position="331"/>
        <end position="455"/>
    </location>
</feature>
<dbReference type="GO" id="GO:0005737">
    <property type="term" value="C:cytoplasm"/>
    <property type="evidence" value="ECO:0007669"/>
    <property type="project" value="TreeGrafter"/>
</dbReference>
<dbReference type="PANTHER" id="PTHR43968:SF6">
    <property type="entry name" value="GLUTATHIONE S-TRANSFERASE OMEGA"/>
    <property type="match status" value="1"/>
</dbReference>
<dbReference type="CDD" id="cd00570">
    <property type="entry name" value="GST_N_family"/>
    <property type="match status" value="1"/>
</dbReference>
<dbReference type="PANTHER" id="PTHR43968">
    <property type="match status" value="1"/>
</dbReference>
<evidence type="ECO:0000259" key="1">
    <source>
        <dbReference type="PROSITE" id="PS50404"/>
    </source>
</evidence>
<dbReference type="AlphaFoldDB" id="A0AAN6N9W0"/>
<dbReference type="Pfam" id="PF13417">
    <property type="entry name" value="GST_N_3"/>
    <property type="match status" value="1"/>
</dbReference>
<evidence type="ECO:0000259" key="2">
    <source>
        <dbReference type="PROSITE" id="PS50405"/>
    </source>
</evidence>
<accession>A0AAN6N9W0</accession>
<reference evidence="4" key="1">
    <citation type="journal article" date="2023" name="Mol. Phylogenet. Evol.">
        <title>Genome-scale phylogeny and comparative genomics of the fungal order Sordariales.</title>
        <authorList>
            <person name="Hensen N."/>
            <person name="Bonometti L."/>
            <person name="Westerberg I."/>
            <person name="Brannstrom I.O."/>
            <person name="Guillou S."/>
            <person name="Cros-Aarteil S."/>
            <person name="Calhoun S."/>
            <person name="Haridas S."/>
            <person name="Kuo A."/>
            <person name="Mondo S."/>
            <person name="Pangilinan J."/>
            <person name="Riley R."/>
            <person name="LaButti K."/>
            <person name="Andreopoulos B."/>
            <person name="Lipzen A."/>
            <person name="Chen C."/>
            <person name="Yan M."/>
            <person name="Daum C."/>
            <person name="Ng V."/>
            <person name="Clum A."/>
            <person name="Steindorff A."/>
            <person name="Ohm R.A."/>
            <person name="Martin F."/>
            <person name="Silar P."/>
            <person name="Natvig D.O."/>
            <person name="Lalanne C."/>
            <person name="Gautier V."/>
            <person name="Ament-Velasquez S.L."/>
            <person name="Kruys A."/>
            <person name="Hutchinson M.I."/>
            <person name="Powell A.J."/>
            <person name="Barry K."/>
            <person name="Miller A.N."/>
            <person name="Grigoriev I.V."/>
            <person name="Debuchy R."/>
            <person name="Gladieux P."/>
            <person name="Hiltunen Thoren M."/>
            <person name="Johannesson H."/>
        </authorList>
    </citation>
    <scope>NUCLEOTIDE SEQUENCE [LARGE SCALE GENOMIC DNA]</scope>
    <source>
        <strain evidence="4">CBS 340.73</strain>
    </source>
</reference>
<dbReference type="InterPro" id="IPR036249">
    <property type="entry name" value="Thioredoxin-like_sf"/>
</dbReference>
<comment type="caution">
    <text evidence="3">The sequence shown here is derived from an EMBL/GenBank/DDBJ whole genome shotgun (WGS) entry which is preliminary data.</text>
</comment>
<evidence type="ECO:0000313" key="4">
    <source>
        <dbReference type="Proteomes" id="UP001303473"/>
    </source>
</evidence>
<dbReference type="SUPFAM" id="SSF47616">
    <property type="entry name" value="GST C-terminal domain-like"/>
    <property type="match status" value="1"/>
</dbReference>
<dbReference type="InterPro" id="IPR010987">
    <property type="entry name" value="Glutathione-S-Trfase_C-like"/>
</dbReference>
<name>A0AAN6N9W0_9PEZI</name>
<dbReference type="Gene3D" id="3.40.30.10">
    <property type="entry name" value="Glutaredoxin"/>
    <property type="match status" value="1"/>
</dbReference>
<dbReference type="EMBL" id="MU853779">
    <property type="protein sequence ID" value="KAK3941874.1"/>
    <property type="molecule type" value="Genomic_DNA"/>
</dbReference>
<feature type="domain" description="GST N-terminal" evidence="1">
    <location>
        <begin position="211"/>
        <end position="291"/>
    </location>
</feature>
<dbReference type="InterPro" id="IPR050983">
    <property type="entry name" value="GST_Omega/HSP26"/>
</dbReference>
<evidence type="ECO:0000313" key="3">
    <source>
        <dbReference type="EMBL" id="KAK3941874.1"/>
    </source>
</evidence>
<dbReference type="InterPro" id="IPR036282">
    <property type="entry name" value="Glutathione-S-Trfase_C_sf"/>
</dbReference>
<protein>
    <recommendedName>
        <fullName evidence="5">Glutathione S-transferase</fullName>
    </recommendedName>
</protein>
<dbReference type="PROSITE" id="PS50404">
    <property type="entry name" value="GST_NTER"/>
    <property type="match status" value="1"/>
</dbReference>
<dbReference type="Gene3D" id="1.20.1050.10">
    <property type="match status" value="1"/>
</dbReference>
<dbReference type="Proteomes" id="UP001303473">
    <property type="component" value="Unassembled WGS sequence"/>
</dbReference>
<keyword evidence="4" id="KW-1185">Reference proteome</keyword>
<evidence type="ECO:0008006" key="5">
    <source>
        <dbReference type="Google" id="ProtNLM"/>
    </source>
</evidence>
<dbReference type="SUPFAM" id="SSF52833">
    <property type="entry name" value="Thioredoxin-like"/>
    <property type="match status" value="1"/>
</dbReference>
<dbReference type="InterPro" id="IPR004045">
    <property type="entry name" value="Glutathione_S-Trfase_N"/>
</dbReference>